<feature type="transmembrane region" description="Helical" evidence="6">
    <location>
        <begin position="152"/>
        <end position="172"/>
    </location>
</feature>
<feature type="transmembrane region" description="Helical" evidence="6">
    <location>
        <begin position="34"/>
        <end position="55"/>
    </location>
</feature>
<evidence type="ECO:0000256" key="6">
    <source>
        <dbReference type="SAM" id="Phobius"/>
    </source>
</evidence>
<dbReference type="InterPro" id="IPR000620">
    <property type="entry name" value="EamA_dom"/>
</dbReference>
<keyword evidence="5 6" id="KW-0472">Membrane</keyword>
<evidence type="ECO:0000256" key="4">
    <source>
        <dbReference type="ARBA" id="ARBA00022989"/>
    </source>
</evidence>
<accession>A0A953T3K7</accession>
<dbReference type="PANTHER" id="PTHR42920:SF5">
    <property type="entry name" value="EAMA DOMAIN-CONTAINING PROTEIN"/>
    <property type="match status" value="1"/>
</dbReference>
<feature type="transmembrane region" description="Helical" evidence="6">
    <location>
        <begin position="61"/>
        <end position="81"/>
    </location>
</feature>
<sequence>MRPHCLRFTPAGRRRLAGLNAEYRDNSLLTRPQSLVAIHVVAVLFGATGIFGAVIEANAAVITWGRAVFAVLTLVLVGGALGERGFKQVFAQAHGWALFGSGAMLALHWVSFFISVKLGGIAVATLGFASFPAFITLIEWGILRERIQRVEWVRLFVVSLGLLLITPSFDLHDIATEGLLWGLLSGASFGVLAVMNRRVLSGVNAFHVAGLQNVVVCVLLTPWVFSELRTVSVNDWYLIAALGVICTGVAHLLFVSSLRCLPARTAGLVVASEPLYAIGFAWILFAEVPSARTLVGAVMMVGAIFSASLAVHRAKH</sequence>
<feature type="domain" description="EamA" evidence="7">
    <location>
        <begin position="178"/>
        <end position="306"/>
    </location>
</feature>
<keyword evidence="9" id="KW-1185">Reference proteome</keyword>
<keyword evidence="3 6" id="KW-0812">Transmembrane</keyword>
<comment type="subcellular location">
    <subcellularLocation>
        <location evidence="1">Cell membrane</location>
        <topology evidence="1">Multi-pass membrane protein</topology>
    </subcellularLocation>
</comment>
<feature type="transmembrane region" description="Helical" evidence="6">
    <location>
        <begin position="291"/>
        <end position="311"/>
    </location>
</feature>
<feature type="transmembrane region" description="Helical" evidence="6">
    <location>
        <begin position="236"/>
        <end position="254"/>
    </location>
</feature>
<dbReference type="Proteomes" id="UP000739565">
    <property type="component" value="Unassembled WGS sequence"/>
</dbReference>
<dbReference type="AlphaFoldDB" id="A0A953T3K7"/>
<dbReference type="PANTHER" id="PTHR42920">
    <property type="entry name" value="OS03G0707200 PROTEIN-RELATED"/>
    <property type="match status" value="1"/>
</dbReference>
<comment type="caution">
    <text evidence="8">The sequence shown here is derived from an EMBL/GenBank/DDBJ whole genome shotgun (WGS) entry which is preliminary data.</text>
</comment>
<evidence type="ECO:0000259" key="7">
    <source>
        <dbReference type="Pfam" id="PF00892"/>
    </source>
</evidence>
<name>A0A953T3K7_9BURK</name>
<evidence type="ECO:0000256" key="3">
    <source>
        <dbReference type="ARBA" id="ARBA00022692"/>
    </source>
</evidence>
<evidence type="ECO:0000256" key="1">
    <source>
        <dbReference type="ARBA" id="ARBA00004651"/>
    </source>
</evidence>
<feature type="transmembrane region" description="Helical" evidence="6">
    <location>
        <begin position="266"/>
        <end position="285"/>
    </location>
</feature>
<dbReference type="EMBL" id="JAHXRI010000004">
    <property type="protein sequence ID" value="MBZ1349491.1"/>
    <property type="molecule type" value="Genomic_DNA"/>
</dbReference>
<feature type="transmembrane region" description="Helical" evidence="6">
    <location>
        <begin position="202"/>
        <end position="224"/>
    </location>
</feature>
<keyword evidence="2" id="KW-1003">Cell membrane</keyword>
<keyword evidence="4 6" id="KW-1133">Transmembrane helix</keyword>
<evidence type="ECO:0000313" key="8">
    <source>
        <dbReference type="EMBL" id="MBZ1349491.1"/>
    </source>
</evidence>
<evidence type="ECO:0000313" key="9">
    <source>
        <dbReference type="Proteomes" id="UP000739565"/>
    </source>
</evidence>
<gene>
    <name evidence="8" type="ORF">KZZ10_02430</name>
</gene>
<dbReference type="InterPro" id="IPR037185">
    <property type="entry name" value="EmrE-like"/>
</dbReference>
<dbReference type="GO" id="GO:0005886">
    <property type="term" value="C:plasma membrane"/>
    <property type="evidence" value="ECO:0007669"/>
    <property type="project" value="UniProtKB-SubCell"/>
</dbReference>
<evidence type="ECO:0000256" key="2">
    <source>
        <dbReference type="ARBA" id="ARBA00022475"/>
    </source>
</evidence>
<proteinExistence type="predicted"/>
<dbReference type="Pfam" id="PF00892">
    <property type="entry name" value="EamA"/>
    <property type="match status" value="1"/>
</dbReference>
<organism evidence="8 9">
    <name type="scientific">Zwartia hollandica</name>
    <dbReference type="NCBI Taxonomy" id="324606"/>
    <lineage>
        <taxon>Bacteria</taxon>
        <taxon>Pseudomonadati</taxon>
        <taxon>Pseudomonadota</taxon>
        <taxon>Betaproteobacteria</taxon>
        <taxon>Burkholderiales</taxon>
        <taxon>Alcaligenaceae</taxon>
        <taxon>Zwartia</taxon>
    </lineage>
</organism>
<reference evidence="8" key="1">
    <citation type="submission" date="2021-07" db="EMBL/GenBank/DDBJ databases">
        <title>New genus and species of the family Alcaligenaceae.</title>
        <authorList>
            <person name="Hahn M.W."/>
        </authorList>
    </citation>
    <scope>NUCLEOTIDE SEQUENCE</scope>
    <source>
        <strain evidence="8">LF4-65</strain>
    </source>
</reference>
<feature type="transmembrane region" description="Helical" evidence="6">
    <location>
        <begin position="93"/>
        <end position="114"/>
    </location>
</feature>
<feature type="transmembrane region" description="Helical" evidence="6">
    <location>
        <begin position="178"/>
        <end position="195"/>
    </location>
</feature>
<evidence type="ECO:0000256" key="5">
    <source>
        <dbReference type="ARBA" id="ARBA00023136"/>
    </source>
</evidence>
<feature type="transmembrane region" description="Helical" evidence="6">
    <location>
        <begin position="120"/>
        <end position="140"/>
    </location>
</feature>
<protein>
    <submittedName>
        <fullName evidence="8">DMT family transporter</fullName>
    </submittedName>
</protein>
<dbReference type="InterPro" id="IPR051258">
    <property type="entry name" value="Diverse_Substrate_Transporter"/>
</dbReference>
<dbReference type="SUPFAM" id="SSF103481">
    <property type="entry name" value="Multidrug resistance efflux transporter EmrE"/>
    <property type="match status" value="2"/>
</dbReference>